<reference evidence="2" key="1">
    <citation type="submission" date="2023-03" db="EMBL/GenBank/DDBJ databases">
        <title>Andean soil-derived lignocellulolytic bacterial consortium as a source of novel taxa and putative plastic-active enzymes.</title>
        <authorList>
            <person name="Diaz-Garcia L."/>
            <person name="Chuvochina M."/>
            <person name="Feuerriegel G."/>
            <person name="Bunk B."/>
            <person name="Sproer C."/>
            <person name="Streit W.R."/>
            <person name="Rodriguez L.M."/>
            <person name="Overmann J."/>
            <person name="Jimenez D.J."/>
        </authorList>
    </citation>
    <scope>NUCLEOTIDE SEQUENCE</scope>
    <source>
        <strain evidence="2">MAG 26</strain>
    </source>
</reference>
<keyword evidence="1" id="KW-0732">Signal</keyword>
<dbReference type="KEGG" id="acob:P0Y56_14060"/>
<feature type="signal peptide" evidence="1">
    <location>
        <begin position="1"/>
        <end position="20"/>
    </location>
</feature>
<dbReference type="Proteomes" id="UP001218362">
    <property type="component" value="Chromosome"/>
</dbReference>
<evidence type="ECO:0008006" key="4">
    <source>
        <dbReference type="Google" id="ProtNLM"/>
    </source>
</evidence>
<feature type="chain" id="PRO_5042617245" description="Flagella basal body P-ring formation protein FlgA C-terminal domain-containing protein" evidence="1">
    <location>
        <begin position="21"/>
        <end position="143"/>
    </location>
</feature>
<dbReference type="AlphaFoldDB" id="A0AAJ5X522"/>
<dbReference type="EMBL" id="CP119316">
    <property type="protein sequence ID" value="WEK46130.1"/>
    <property type="molecule type" value="Genomic_DNA"/>
</dbReference>
<evidence type="ECO:0000313" key="2">
    <source>
        <dbReference type="EMBL" id="WEK46130.1"/>
    </source>
</evidence>
<sequence length="143" mass="15079">MLRGAIILALAGIASSAALADAGQCLTLRSPVPTGGFLTPEVVEEVPCREDRALLPLRYDRGAKAPVAAEDLASGTYLGRISLRPGTIAAAGEKLQLVIHEGPVTIIRDVVPARAVRDRERAFVKTEDGQVLTALFVAAENRP</sequence>
<name>A0AAJ5X522_9SPHN</name>
<protein>
    <recommendedName>
        <fullName evidence="4">Flagella basal body P-ring formation protein FlgA C-terminal domain-containing protein</fullName>
    </recommendedName>
</protein>
<accession>A0AAJ5X522</accession>
<organism evidence="2 3">
    <name type="scientific">Candidatus Andeanibacterium colombiense</name>
    <dbReference type="NCBI Taxonomy" id="3121345"/>
    <lineage>
        <taxon>Bacteria</taxon>
        <taxon>Pseudomonadati</taxon>
        <taxon>Pseudomonadota</taxon>
        <taxon>Alphaproteobacteria</taxon>
        <taxon>Sphingomonadales</taxon>
        <taxon>Sphingomonadaceae</taxon>
        <taxon>Candidatus Andeanibacterium</taxon>
    </lineage>
</organism>
<proteinExistence type="predicted"/>
<gene>
    <name evidence="2" type="ORF">P0Y56_14060</name>
</gene>
<evidence type="ECO:0000256" key="1">
    <source>
        <dbReference type="SAM" id="SignalP"/>
    </source>
</evidence>
<evidence type="ECO:0000313" key="3">
    <source>
        <dbReference type="Proteomes" id="UP001218362"/>
    </source>
</evidence>